<evidence type="ECO:0000313" key="2">
    <source>
        <dbReference type="Proteomes" id="UP000708208"/>
    </source>
</evidence>
<accession>A0A8J2PM37</accession>
<sequence length="88" mass="10447">MAQGFFRWCEHLLATTISWWKGQPQNLIPVPENVVEVLSIEQARQNFIFEMFLDVEAIERELELIEDLMTDDEDEDFFDPLGNVEDWL</sequence>
<protein>
    <submittedName>
        <fullName evidence="1">Uncharacterized protein</fullName>
    </submittedName>
</protein>
<organism evidence="1 2">
    <name type="scientific">Allacma fusca</name>
    <dbReference type="NCBI Taxonomy" id="39272"/>
    <lineage>
        <taxon>Eukaryota</taxon>
        <taxon>Metazoa</taxon>
        <taxon>Ecdysozoa</taxon>
        <taxon>Arthropoda</taxon>
        <taxon>Hexapoda</taxon>
        <taxon>Collembola</taxon>
        <taxon>Symphypleona</taxon>
        <taxon>Sminthuridae</taxon>
        <taxon>Allacma</taxon>
    </lineage>
</organism>
<comment type="caution">
    <text evidence="1">The sequence shown here is derived from an EMBL/GenBank/DDBJ whole genome shotgun (WGS) entry which is preliminary data.</text>
</comment>
<gene>
    <name evidence="1" type="ORF">AFUS01_LOCUS29184</name>
</gene>
<proteinExistence type="predicted"/>
<dbReference type="AlphaFoldDB" id="A0A8J2PM37"/>
<dbReference type="Proteomes" id="UP000708208">
    <property type="component" value="Unassembled WGS sequence"/>
</dbReference>
<dbReference type="EMBL" id="CAJVCH010428233">
    <property type="protein sequence ID" value="CAG7818699.1"/>
    <property type="molecule type" value="Genomic_DNA"/>
</dbReference>
<name>A0A8J2PM37_9HEXA</name>
<evidence type="ECO:0000313" key="1">
    <source>
        <dbReference type="EMBL" id="CAG7818699.1"/>
    </source>
</evidence>
<reference evidence="1" key="1">
    <citation type="submission" date="2021-06" db="EMBL/GenBank/DDBJ databases">
        <authorList>
            <person name="Hodson N. C."/>
            <person name="Mongue J. A."/>
            <person name="Jaron S. K."/>
        </authorList>
    </citation>
    <scope>NUCLEOTIDE SEQUENCE</scope>
</reference>
<keyword evidence="2" id="KW-1185">Reference proteome</keyword>